<feature type="signal peptide" evidence="1">
    <location>
        <begin position="1"/>
        <end position="23"/>
    </location>
</feature>
<dbReference type="Proteomes" id="UP001291926">
    <property type="component" value="Unassembled WGS sequence"/>
</dbReference>
<reference evidence="2 3" key="1">
    <citation type="journal article" date="2023" name="bioRxiv">
        <title>Genome report: Whole genome sequence and annotation of Penstemon davidsonii.</title>
        <authorList>
            <person name="Ostevik K.L."/>
            <person name="Alabady M."/>
            <person name="Zhang M."/>
            <person name="Rausher M.D."/>
        </authorList>
    </citation>
    <scope>NUCLEOTIDE SEQUENCE [LARGE SCALE GENOMIC DNA]</scope>
    <source>
        <strain evidence="2">DNT005</strain>
        <tissue evidence="2">Whole leaf</tissue>
    </source>
</reference>
<dbReference type="PANTHER" id="PTHR31694:SF12">
    <property type="entry name" value="DESICCATION-LIKE PROTEIN"/>
    <property type="match status" value="1"/>
</dbReference>
<evidence type="ECO:0008006" key="4">
    <source>
        <dbReference type="Google" id="ProtNLM"/>
    </source>
</evidence>
<dbReference type="InterPro" id="IPR052965">
    <property type="entry name" value="Pigment-catalase-like"/>
</dbReference>
<dbReference type="PANTHER" id="PTHR31694">
    <property type="entry name" value="DESICCATION-LIKE PROTEIN"/>
    <property type="match status" value="1"/>
</dbReference>
<sequence length="305" mass="32992">MMAFSTPAAVLITVVLLFRGGSSTPESGNSNGLPKSDVDLLEFPLNLEYLEAEFFSWAALGRGLDSLAPNLAMGGPSPIGVQKANLSPEIRDIIIQFALQEFGHLRAIQRTFPGFPRPLMDLSKTSFASIMNNAFGEALVSEFDPYANDINYLIASYVLPYVGLTGYVGATPKLHSPIAKMLVGGLLGMESGQDAVVRTLLYQRVFMKVWPYNYTVAEFTDKISNLRNNLGMNGVKDEGLIVTPEQGAEGIISGNILAGNNDSLSYPRTPEEILRIVYGTGNESVPGLFYPKGANGEIAKSYLSH</sequence>
<keyword evidence="3" id="KW-1185">Reference proteome</keyword>
<dbReference type="EMBL" id="JAYDYQ010002688">
    <property type="protein sequence ID" value="KAK4478349.1"/>
    <property type="molecule type" value="Genomic_DNA"/>
</dbReference>
<gene>
    <name evidence="2" type="ORF">RD792_017639</name>
</gene>
<evidence type="ECO:0000256" key="1">
    <source>
        <dbReference type="SAM" id="SignalP"/>
    </source>
</evidence>
<accession>A0ABR0CNH9</accession>
<evidence type="ECO:0000313" key="3">
    <source>
        <dbReference type="Proteomes" id="UP001291926"/>
    </source>
</evidence>
<protein>
    <recommendedName>
        <fullName evidence="4">Desiccation-related protein PCC13-62</fullName>
    </recommendedName>
</protein>
<keyword evidence="1" id="KW-0732">Signal</keyword>
<proteinExistence type="predicted"/>
<dbReference type="Pfam" id="PF13668">
    <property type="entry name" value="Ferritin_2"/>
    <property type="match status" value="1"/>
</dbReference>
<name>A0ABR0CNH9_9LAMI</name>
<organism evidence="2 3">
    <name type="scientific">Penstemon davidsonii</name>
    <dbReference type="NCBI Taxonomy" id="160366"/>
    <lineage>
        <taxon>Eukaryota</taxon>
        <taxon>Viridiplantae</taxon>
        <taxon>Streptophyta</taxon>
        <taxon>Embryophyta</taxon>
        <taxon>Tracheophyta</taxon>
        <taxon>Spermatophyta</taxon>
        <taxon>Magnoliopsida</taxon>
        <taxon>eudicotyledons</taxon>
        <taxon>Gunneridae</taxon>
        <taxon>Pentapetalae</taxon>
        <taxon>asterids</taxon>
        <taxon>lamiids</taxon>
        <taxon>Lamiales</taxon>
        <taxon>Plantaginaceae</taxon>
        <taxon>Cheloneae</taxon>
        <taxon>Penstemon</taxon>
    </lineage>
</organism>
<comment type="caution">
    <text evidence="2">The sequence shown here is derived from an EMBL/GenBank/DDBJ whole genome shotgun (WGS) entry which is preliminary data.</text>
</comment>
<feature type="chain" id="PRO_5045634691" description="Desiccation-related protein PCC13-62" evidence="1">
    <location>
        <begin position="24"/>
        <end position="305"/>
    </location>
</feature>
<evidence type="ECO:0000313" key="2">
    <source>
        <dbReference type="EMBL" id="KAK4478349.1"/>
    </source>
</evidence>